<dbReference type="CTD" id="4519"/>
<evidence type="ECO:0000256" key="9">
    <source>
        <dbReference type="ARBA" id="ARBA00022723"/>
    </source>
</evidence>
<keyword evidence="11 20" id="KW-0249">Electron transport</keyword>
<protein>
    <recommendedName>
        <fullName evidence="4 20">Cytochrome b</fullName>
    </recommendedName>
</protein>
<feature type="transmembrane region" description="Helical" evidence="20">
    <location>
        <begin position="298"/>
        <end position="319"/>
    </location>
</feature>
<dbReference type="FunFam" id="1.20.810.10:FF:000002">
    <property type="entry name" value="Cytochrome b"/>
    <property type="match status" value="1"/>
</dbReference>
<comment type="similarity">
    <text evidence="17 20">Belongs to the cytochrome b family.</text>
</comment>
<evidence type="ECO:0000256" key="10">
    <source>
        <dbReference type="ARBA" id="ARBA00022792"/>
    </source>
</evidence>
<dbReference type="GO" id="GO:0046872">
    <property type="term" value="F:metal ion binding"/>
    <property type="evidence" value="ECO:0007669"/>
    <property type="project" value="UniProtKB-UniRule"/>
</dbReference>
<evidence type="ECO:0000256" key="1">
    <source>
        <dbReference type="ARBA" id="ARBA00002566"/>
    </source>
</evidence>
<proteinExistence type="inferred from homology"/>
<dbReference type="SUPFAM" id="SSF81342">
    <property type="entry name" value="Transmembrane di-heme cytochromes"/>
    <property type="match status" value="1"/>
</dbReference>
<keyword evidence="6 19" id="KW-0349">Heme</keyword>
<evidence type="ECO:0000256" key="4">
    <source>
        <dbReference type="ARBA" id="ARBA00013531"/>
    </source>
</evidence>
<evidence type="ECO:0000256" key="11">
    <source>
        <dbReference type="ARBA" id="ARBA00022982"/>
    </source>
</evidence>
<dbReference type="InterPro" id="IPR036150">
    <property type="entry name" value="Cyt_b/b6_C_sf"/>
</dbReference>
<evidence type="ECO:0000256" key="16">
    <source>
        <dbReference type="ARBA" id="ARBA00023136"/>
    </source>
</evidence>
<evidence type="ECO:0000313" key="23">
    <source>
        <dbReference type="EMBL" id="AGG10925.1"/>
    </source>
</evidence>
<reference evidence="23" key="1">
    <citation type="submission" date="2012-12" db="EMBL/GenBank/DDBJ databases">
        <authorList>
            <person name="Wei S.-J."/>
            <person name="Gong Y.-J."/>
            <person name="Wu Q.-L."/>
            <person name="Shi B.-C."/>
        </authorList>
    </citation>
    <scope>NUCLEOTIDE SEQUENCE</scope>
</reference>
<dbReference type="PROSITE" id="PS51003">
    <property type="entry name" value="CYTB_CTER"/>
    <property type="match status" value="1"/>
</dbReference>
<dbReference type="Pfam" id="PF00033">
    <property type="entry name" value="Cytochrome_B"/>
    <property type="match status" value="1"/>
</dbReference>
<feature type="transmembrane region" description="Helical" evidence="20">
    <location>
        <begin position="189"/>
        <end position="210"/>
    </location>
</feature>
<feature type="transmembrane region" description="Helical" evidence="20">
    <location>
        <begin position="357"/>
        <end position="375"/>
    </location>
</feature>
<keyword evidence="10" id="KW-0999">Mitochondrion inner membrane</keyword>
<dbReference type="GO" id="GO:0016491">
    <property type="term" value="F:oxidoreductase activity"/>
    <property type="evidence" value="ECO:0007669"/>
    <property type="project" value="UniProtKB-UniRule"/>
</dbReference>
<feature type="transmembrane region" description="Helical" evidence="20">
    <location>
        <begin position="122"/>
        <end position="143"/>
    </location>
</feature>
<feature type="transmembrane region" description="Helical" evidence="20">
    <location>
        <begin position="149"/>
        <end position="168"/>
    </location>
</feature>
<evidence type="ECO:0000256" key="15">
    <source>
        <dbReference type="ARBA" id="ARBA00023128"/>
    </source>
</evidence>
<evidence type="ECO:0000256" key="14">
    <source>
        <dbReference type="ARBA" id="ARBA00023075"/>
    </source>
</evidence>
<evidence type="ECO:0000256" key="5">
    <source>
        <dbReference type="ARBA" id="ARBA00022448"/>
    </source>
</evidence>
<evidence type="ECO:0000256" key="20">
    <source>
        <dbReference type="RuleBase" id="RU362117"/>
    </source>
</evidence>
<organism evidence="23">
    <name type="scientific">Ctenoplusia agnata</name>
    <name type="common">Moth</name>
    <dbReference type="NCBI Taxonomy" id="254370"/>
    <lineage>
        <taxon>Eukaryota</taxon>
        <taxon>Metazoa</taxon>
        <taxon>Ecdysozoa</taxon>
        <taxon>Arthropoda</taxon>
        <taxon>Hexapoda</taxon>
        <taxon>Insecta</taxon>
        <taxon>Pterygota</taxon>
        <taxon>Neoptera</taxon>
        <taxon>Endopterygota</taxon>
        <taxon>Lepidoptera</taxon>
        <taxon>Glossata</taxon>
        <taxon>Ditrysia</taxon>
        <taxon>Noctuoidea</taxon>
        <taxon>Noctuidae</taxon>
        <taxon>Plusiinae</taxon>
        <taxon>Ctenoplusia</taxon>
    </lineage>
</organism>
<keyword evidence="13 19" id="KW-0408">Iron</keyword>
<feature type="transmembrane region" description="Helical" evidence="20">
    <location>
        <begin position="88"/>
        <end position="110"/>
    </location>
</feature>
<dbReference type="CDD" id="cd00284">
    <property type="entry name" value="Cytochrome_b_N"/>
    <property type="match status" value="1"/>
</dbReference>
<evidence type="ECO:0000259" key="21">
    <source>
        <dbReference type="PROSITE" id="PS51002"/>
    </source>
</evidence>
<gene>
    <name evidence="23" type="primary">CYTB</name>
</gene>
<feature type="binding site" description="axial binding residue" evidence="19">
    <location>
        <position position="207"/>
    </location>
    <ligand>
        <name>heme b</name>
        <dbReference type="ChEBI" id="CHEBI:60344"/>
        <label>b566</label>
    </ligand>
    <ligandPart>
        <name>Fe</name>
        <dbReference type="ChEBI" id="CHEBI:18248"/>
    </ligandPart>
</feature>
<dbReference type="GO" id="GO:0045275">
    <property type="term" value="C:respiratory chain complex III"/>
    <property type="evidence" value="ECO:0007669"/>
    <property type="project" value="InterPro"/>
</dbReference>
<dbReference type="PROSITE" id="PS51002">
    <property type="entry name" value="CYTB_NTER"/>
    <property type="match status" value="1"/>
</dbReference>
<feature type="transmembrane region" description="Helical" evidence="20">
    <location>
        <begin position="240"/>
        <end position="261"/>
    </location>
</feature>
<feature type="transmembrane region" description="Helical" evidence="20">
    <location>
        <begin position="331"/>
        <end position="351"/>
    </location>
</feature>
<keyword evidence="9 19" id="KW-0479">Metal-binding</keyword>
<evidence type="ECO:0000256" key="12">
    <source>
        <dbReference type="ARBA" id="ARBA00022989"/>
    </source>
</evidence>
<dbReference type="AlphaFoldDB" id="R4J0M0"/>
<keyword evidence="12 20" id="KW-1133">Transmembrane helix</keyword>
<feature type="binding site" description="axial binding residue" evidence="19">
    <location>
        <position position="193"/>
    </location>
    <ligand>
        <name>heme b</name>
        <dbReference type="ChEBI" id="CHEBI:60344"/>
        <label>b562</label>
    </ligand>
    <ligandPart>
        <name>Fe</name>
        <dbReference type="ChEBI" id="CHEBI:18248"/>
    </ligandPart>
</feature>
<dbReference type="InterPro" id="IPR005798">
    <property type="entry name" value="Cyt_b/b6_C"/>
</dbReference>
<evidence type="ECO:0000256" key="7">
    <source>
        <dbReference type="ARBA" id="ARBA00022660"/>
    </source>
</evidence>
<evidence type="ECO:0000256" key="18">
    <source>
        <dbReference type="PIRSR" id="PIRSR038885-1"/>
    </source>
</evidence>
<comment type="function">
    <text evidence="1 20">Component of the ubiquinol-cytochrome c reductase complex (complex III or cytochrome b-c1 complex) that is part of the mitochondrial respiratory chain. The b-c1 complex mediates electron transfer from ubiquinol to cytochrome c. Contributes to the generation of a proton gradient across the mitochondrial membrane that is then used for ATP synthesis.</text>
</comment>
<dbReference type="InterPro" id="IPR016174">
    <property type="entry name" value="Di-haem_cyt_TM"/>
</dbReference>
<comment type="subcellular location">
    <subcellularLocation>
        <location evidence="2">Mitochondrion inner membrane</location>
        <topology evidence="2">Multi-pass membrane protein</topology>
    </subcellularLocation>
</comment>
<dbReference type="InterPro" id="IPR048260">
    <property type="entry name" value="Cytochrome_b_C_euk/bac"/>
</dbReference>
<evidence type="ECO:0000256" key="19">
    <source>
        <dbReference type="PIRSR" id="PIRSR038885-2"/>
    </source>
</evidence>
<dbReference type="EMBL" id="KC414791">
    <property type="protein sequence ID" value="AGG10925.1"/>
    <property type="molecule type" value="Genomic_DNA"/>
</dbReference>
<dbReference type="CDD" id="cd00290">
    <property type="entry name" value="cytochrome_b_C"/>
    <property type="match status" value="1"/>
</dbReference>
<dbReference type="GO" id="GO:0005743">
    <property type="term" value="C:mitochondrial inner membrane"/>
    <property type="evidence" value="ECO:0007669"/>
    <property type="project" value="UniProtKB-SubCell"/>
</dbReference>
<dbReference type="Gene3D" id="1.20.810.10">
    <property type="entry name" value="Cytochrome Bc1 Complex, Chain C"/>
    <property type="match status" value="1"/>
</dbReference>
<dbReference type="GeneID" id="15822613"/>
<dbReference type="GO" id="GO:0006122">
    <property type="term" value="P:mitochondrial electron transport, ubiquinol to cytochrome c"/>
    <property type="evidence" value="ECO:0007669"/>
    <property type="project" value="TreeGrafter"/>
</dbReference>
<sequence>MKLIKLMMNNKFINIRKTHPILKIINSSFIDMPLPSNISSWWNFGSLLGLCLIIQILTGLFLTMYYTANIELAFYSVNYICRNVNYGWLIRTLHANGASFFFICIYLHIGRGIYYESFNLKYTWTVGVIILFLLMATAFMGYVLPWGQMSFWGATVITNLLSAIPYLGNMLVNWIWGGFAVDNATLTRFYTFHFLLPFIIAMMTMIHLLFLHQTGSNNPLGLNSNLDKIPFHPFYTFKDLIGFIILLFFLTILTLTNPYLLGDPDNFIPANPLVTPVHIQPEWYFLFAYAILRSIPNKLGGVIALVMSILILMILPFTFNKKIQGIQFYPINQILFWSMVSIVILLTWIGARPVEDPYIITGQLLTILYFSYFILNPIMNKYWDNIIFN</sequence>
<evidence type="ECO:0000259" key="22">
    <source>
        <dbReference type="PROSITE" id="PS51003"/>
    </source>
</evidence>
<keyword evidence="14" id="KW-0830">Ubiquinone</keyword>
<dbReference type="RefSeq" id="YP_008081085.1">
    <property type="nucleotide sequence ID" value="NC_021410.1"/>
</dbReference>
<feature type="transmembrane region" description="Helical" evidence="20">
    <location>
        <begin position="41"/>
        <end position="68"/>
    </location>
</feature>
<feature type="domain" description="Cytochrome b/b6 C-terminal region profile" evidence="22">
    <location>
        <begin position="221"/>
        <end position="389"/>
    </location>
</feature>
<dbReference type="Pfam" id="PF00032">
    <property type="entry name" value="Cytochrom_B_C"/>
    <property type="match status" value="1"/>
</dbReference>
<dbReference type="SUPFAM" id="SSF81648">
    <property type="entry name" value="a domain/subunit of cytochrome bc1 complex (Ubiquinol-cytochrome c reductase)"/>
    <property type="match status" value="1"/>
</dbReference>
<keyword evidence="16 20" id="KW-0472">Membrane</keyword>
<evidence type="ECO:0000256" key="6">
    <source>
        <dbReference type="ARBA" id="ARBA00022617"/>
    </source>
</evidence>
<evidence type="ECO:0000256" key="17">
    <source>
        <dbReference type="ARBA" id="ARBA00061233"/>
    </source>
</evidence>
<dbReference type="GO" id="GO:0008121">
    <property type="term" value="F:quinol-cytochrome-c reductase activity"/>
    <property type="evidence" value="ECO:0007669"/>
    <property type="project" value="InterPro"/>
</dbReference>
<comment type="subunit">
    <text evidence="3">The main subunits of complex b-c1 are: cytochrome b, cytochrome c1 and the Rieske protein.</text>
</comment>
<evidence type="ECO:0000256" key="3">
    <source>
        <dbReference type="ARBA" id="ARBA00011649"/>
    </source>
</evidence>
<dbReference type="InterPro" id="IPR005797">
    <property type="entry name" value="Cyt_b/b6_N"/>
</dbReference>
<evidence type="ECO:0000256" key="8">
    <source>
        <dbReference type="ARBA" id="ARBA00022692"/>
    </source>
</evidence>
<feature type="binding site" description="axial binding residue" evidence="19">
    <location>
        <position position="108"/>
    </location>
    <ligand>
        <name>heme b</name>
        <dbReference type="ChEBI" id="CHEBI:60344"/>
        <label>b566</label>
    </ligand>
    <ligandPart>
        <name>Fe</name>
        <dbReference type="ChEBI" id="CHEBI:18248"/>
    </ligandPart>
</feature>
<keyword evidence="15 20" id="KW-0496">Mitochondrion</keyword>
<dbReference type="PIRSF" id="PIRSF038885">
    <property type="entry name" value="COB"/>
    <property type="match status" value="1"/>
</dbReference>
<evidence type="ECO:0000256" key="13">
    <source>
        <dbReference type="ARBA" id="ARBA00023004"/>
    </source>
</evidence>
<comment type="cofactor">
    <cofactor evidence="19">
        <name>heme</name>
        <dbReference type="ChEBI" id="CHEBI:30413"/>
    </cofactor>
    <text evidence="19">Binds 2 heme groups non-covalently.</text>
</comment>
<name>R4J0M0_CTEAG</name>
<dbReference type="PANTHER" id="PTHR19271">
    <property type="entry name" value="CYTOCHROME B"/>
    <property type="match status" value="1"/>
</dbReference>
<accession>R4J0M0</accession>
<feature type="binding site" description="axial binding residue" evidence="19">
    <location>
        <position position="94"/>
    </location>
    <ligand>
        <name>heme b</name>
        <dbReference type="ChEBI" id="CHEBI:60344"/>
        <label>b562</label>
    </ligand>
    <ligandPart>
        <name>Fe</name>
        <dbReference type="ChEBI" id="CHEBI:18248"/>
    </ligandPart>
</feature>
<keyword evidence="7 20" id="KW-0679">Respiratory chain</keyword>
<keyword evidence="5 20" id="KW-0813">Transport</keyword>
<dbReference type="InterPro" id="IPR048259">
    <property type="entry name" value="Cytochrome_b_N_euk/bac"/>
</dbReference>
<comment type="cofactor">
    <cofactor evidence="20">
        <name>heme b</name>
        <dbReference type="ChEBI" id="CHEBI:60344"/>
    </cofactor>
    <text evidence="20">Binds 2 heme groups non-covalently.</text>
</comment>
<dbReference type="InterPro" id="IPR030689">
    <property type="entry name" value="Cytochrome_b"/>
</dbReference>
<geneLocation type="mitochondrion" evidence="23"/>
<dbReference type="PANTHER" id="PTHR19271:SF16">
    <property type="entry name" value="CYTOCHROME B"/>
    <property type="match status" value="1"/>
</dbReference>
<keyword evidence="8 20" id="KW-0812">Transmembrane</keyword>
<evidence type="ECO:0000256" key="2">
    <source>
        <dbReference type="ARBA" id="ARBA00004448"/>
    </source>
</evidence>
<feature type="domain" description="Cytochrome b/b6 N-terminal region profile" evidence="21">
    <location>
        <begin position="12"/>
        <end position="220"/>
    </location>
</feature>
<reference evidence="23" key="2">
    <citation type="journal article" date="2013" name="Mitochondrial DNA">
        <title>Complete mitogenome of the Argyrogramma agnata (Lepidoptera: Noctuidae).</title>
        <authorList>
            <person name="Gong Y.J."/>
            <person name="Wu Q.L."/>
            <person name="Wei S.J."/>
        </authorList>
    </citation>
    <scope>NUCLEOTIDE SEQUENCE</scope>
</reference>
<feature type="binding site" evidence="18">
    <location>
        <position position="212"/>
    </location>
    <ligand>
        <name>a ubiquinone</name>
        <dbReference type="ChEBI" id="CHEBI:16389"/>
    </ligand>
</feature>
<dbReference type="InterPro" id="IPR027387">
    <property type="entry name" value="Cytb/b6-like_sf"/>
</dbReference>